<dbReference type="RefSeq" id="WP_196936023.1">
    <property type="nucleotide sequence ID" value="NZ_MU158698.1"/>
</dbReference>
<comment type="caution">
    <text evidence="1">The sequence shown here is derived from an EMBL/GenBank/DDBJ whole genome shotgun (WGS) entry which is preliminary data.</text>
</comment>
<protein>
    <submittedName>
        <fullName evidence="1">Uncharacterized protein</fullName>
    </submittedName>
</protein>
<keyword evidence="2" id="KW-1185">Reference proteome</keyword>
<name>A0A928V133_9SPHI</name>
<organism evidence="1 2">
    <name type="scientific">Sphingobacterium hungaricum</name>
    <dbReference type="NCBI Taxonomy" id="2082723"/>
    <lineage>
        <taxon>Bacteria</taxon>
        <taxon>Pseudomonadati</taxon>
        <taxon>Bacteroidota</taxon>
        <taxon>Sphingobacteriia</taxon>
        <taxon>Sphingobacteriales</taxon>
        <taxon>Sphingobacteriaceae</taxon>
        <taxon>Sphingobacterium</taxon>
    </lineage>
</organism>
<evidence type="ECO:0000313" key="1">
    <source>
        <dbReference type="EMBL" id="MBE8714729.1"/>
    </source>
</evidence>
<dbReference type="InterPro" id="IPR035451">
    <property type="entry name" value="Ada-like_dom_sf"/>
</dbReference>
<accession>A0A928V133</accession>
<gene>
    <name evidence="1" type="ORF">C4F49_13655</name>
</gene>
<sequence length="126" mass="13722">MLKYAIILFLVFNVALKGIGQTVYTTPSGKKYHTATCHHIKNVSHKRTLVDAEKLGFTPCSQCNPKQQEQAGFVSTPSSGGLGIKRGEARGIKSIATQCKAIAKSTGKRCKHMTKNVNGYCAQHEQ</sequence>
<reference evidence="1" key="1">
    <citation type="submission" date="2018-02" db="EMBL/GenBank/DDBJ databases">
        <authorList>
            <person name="Vasarhelyi B.M."/>
            <person name="Deshmukh S."/>
            <person name="Balint B."/>
            <person name="Kukolya J."/>
        </authorList>
    </citation>
    <scope>NUCLEOTIDE SEQUENCE</scope>
    <source>
        <strain evidence="1">KB22</strain>
    </source>
</reference>
<dbReference type="SUPFAM" id="SSF57884">
    <property type="entry name" value="Ada DNA repair protein, N-terminal domain (N-Ada 10)"/>
    <property type="match status" value="1"/>
</dbReference>
<dbReference type="Proteomes" id="UP000616201">
    <property type="component" value="Unassembled WGS sequence"/>
</dbReference>
<dbReference type="EMBL" id="PRDK01000007">
    <property type="protein sequence ID" value="MBE8714729.1"/>
    <property type="molecule type" value="Genomic_DNA"/>
</dbReference>
<evidence type="ECO:0000313" key="2">
    <source>
        <dbReference type="Proteomes" id="UP000616201"/>
    </source>
</evidence>
<proteinExistence type="predicted"/>
<dbReference type="AlphaFoldDB" id="A0A928V133"/>